<proteinExistence type="predicted"/>
<feature type="domain" description="MRH" evidence="9">
    <location>
        <begin position="633"/>
        <end position="772"/>
    </location>
</feature>
<evidence type="ECO:0000259" key="9">
    <source>
        <dbReference type="PROSITE" id="PS51914"/>
    </source>
</evidence>
<evidence type="ECO:0000256" key="7">
    <source>
        <dbReference type="ARBA" id="ARBA00023157"/>
    </source>
</evidence>
<dbReference type="Gene3D" id="2.70.130.10">
    <property type="entry name" value="Mannose-6-phosphate receptor binding domain"/>
    <property type="match status" value="15"/>
</dbReference>
<feature type="domain" description="MRH" evidence="9">
    <location>
        <begin position="1520"/>
        <end position="1655"/>
    </location>
</feature>
<dbReference type="FunFam" id="2.70.130.10:FF:000016">
    <property type="entry name" value="Insulin-like growth factor 2 receptor"/>
    <property type="match status" value="3"/>
</dbReference>
<dbReference type="Pfam" id="PF00878">
    <property type="entry name" value="CIMR"/>
    <property type="match status" value="14"/>
</dbReference>
<evidence type="ECO:0000256" key="3">
    <source>
        <dbReference type="ARBA" id="ARBA00022692"/>
    </source>
</evidence>
<keyword evidence="4" id="KW-0732">Signal</keyword>
<dbReference type="GO" id="GO:0005537">
    <property type="term" value="F:D-mannose binding"/>
    <property type="evidence" value="ECO:0007669"/>
    <property type="project" value="InterPro"/>
</dbReference>
<sequence length="2358" mass="263235">MRLLWSPSLSFTIIMGRSLHNLDSVGNLLYCVLTILLIPSSSASLQSDCKIGDYDFSLLNTKEPWISVNPSNETFLFSFCSAIEANGCPTGSAVCRKTHGSLSQPVKLGNFTNSPTFSEDNQKRITVTFRGQTCSSNHSIHFSTHIIFKCGKTLGSPEFLNNDGCSTVFEWESIVACKHLSKPVKEVPCYVYIQGKKRDLTPLIKLSGAYKLKSPSNVDIYMNLCRDISSDNPCPNGAAICANISNTLVNLGEPKTGLRAKDTRSLEIKYEAPVKLESCSNIPQTVINLICPKRGGSKYPIIIHEVICNFDIEWLTEYACDETNINKPHSLKFRDPENDIDIDLTPLVPPKTKPYSVAATDPDKSKYTYYFSLVESSPNYCYGSEFENFNPAICQVKGNQIKYLGSFSKSTLRYSDGHLMLIYKGGQPCSSNFQRVTFIEFHCNKSAANDGKGSPVFRTDVDCSYYFDWDTKYACTDHPVLHGCSVSQDGKLFDLSSLRTVSGENWQALNGHHYNSNADVFLNVCHDIIPEKRTSGCPSGSAICMKGFGDKFVNLGRYTQGPVYNPSSGNIQLTYSEGDDCGKTKYKSIITFYCNPGVTNSAPVIILKSDDECVYNLEWHTAAACVQMQITGTNCRVSDDTSGYNFDLSPLIKKGKEKYEVSSKSYIYYLNICEKVQGTPCISLTTGVCQTKVEDHFAVNTGVVNSNLTYYNGILKLIYKDGDKYHTIPPTSRTTVITFLCSKGDKIGHPEFIEETNMTYWFSWYTQYACTSPPVECTFTDETTKKQYDLSHLSLLHTNWDVEDNTDPNEKKKYYINVCRPLSHIAVGHGCNTLAGVCVTKFVDGKEVVENENLGQITSGPKLVEKSSDLILRYTNGKQCIDSDNQTTNYSTTIHFMCKKTDLSNGPRFLNIENNCEYVFLWETEFACAETNTESREDCTIKDPNSNYVFNLQPLIKKSGGYEVKVNTRKLLINICAPLADTACAKKLNESAVCEIQLNRSVALASYSSKLQLTDGHLRLSYRGRKFISGDVFQVIIIFVCDPEHDLGTISFINVTQQLYTFQFATALACAPRPVDCIVQDQKGGQYDLTPLALPDTNWETTVKGTKYIINVCRPVNKKDDISCAGLVGGCQITTDKHAFNMGYVQGKPIALSDGTVSIRYRGGDICHYGTDKESHRSTRIDFFCSTVEEGIEFQSETEYCEYVFSWKTPAACVVRRVEGDHCKVMDPLYHNEFNLSPLRNNISDYVVKTDEYIFYINVCGALVSSHDCPQEGTAACQTKPSINLKMKTGSASDKLIYDDGAIILKYENGEGNCHKNYTRKTIITFTCDHAVSGFQGPSYLNEAGDCTYLFEWPTKYACSQMVISPCKVQNSKGEEIDLSNLALSNNNYIYETPRLAGQKFILNVCHSLVHRKGETCASTAGACRIVNESDPLKRYHNIGQVGSHPLRYNNGDIELVYENGEPCQSPNRKNSSTHIKFVCDMNAEDTDPSEYSVSHGCEHHFMWLTREACPIRKTLTNNDTCRVTDPNTGVTFDLSQLRSLHGYSVPDRVGHVFKLNVCGKVKSLCANTSGSCQIDLFNNSFNAGNANGKLQFENGIVFLNYSGGDKCHHGKFERNTIINFVCNPSAKIGQPMFIDESDDCTYYFSWHTSLVCEKKVHCSVSNGSQIFDLSPLIKMSGSHIAQAYSYTLDPGSSFYINICRPLNPISGILCPPGASACRIKDGEKPISLGSVTSGPYIDSNDQRVTLKYQYGDKCPHDNTQNRSSVIKFTCNPGLSLGYPVLLEAIEDCTYIFNWETYIVCPVSLPHKETDCVYNDTQTLTEYNLTSLKNAGVQKIPDGSSGFYYLSVCASVGKQHSTVCKSSGVCHVNAAGKEISFGDMHKAMISMKRDLVTLTYENEEKCNESTGLHPNSKIHFLCDANAGLGKPVFFDRMTCETSFLWKTKYVCPPVLKECYISHLGNNYDLGVLANTHSWKVMDISGNTYWINVCQALHNRPKSPQCPGNAAVCMQKRDKKLITLGTVSSQILYIDIRTPVNNPVIILQYSSDKPVCANNKNAKIIIRFSCANVMGAPHFSKKNEENCTYEFIWKTRIACKEKRVPVNDVNGILTDPRTMGRIYFGNLTHGKTFHAKEFQGPVLFKYDINFDGRLRLDPSKENSQKCQGAAVCQTKPSDTFYYKNLGNAQNKNFYLDVDFLDLEITSPEKCRSNPSKNVKTIIEFFCSHLASADHPKFVYESNECLFLFTWTSSISCFHYDTIPPRIKEDTADTHSTSNTTLTVIGVFSGLLVLSIILLVLSRPEKRAFMMEKMKSLFTRKHTGTARYINVSQMDDDEGLLVMDAEGGNTSVPYHDDSDEDMIL</sequence>
<keyword evidence="11" id="KW-1185">Reference proteome</keyword>
<keyword evidence="3 8" id="KW-0812">Transmembrane</keyword>
<dbReference type="InterPro" id="IPR000479">
    <property type="entry name" value="CIMR_rpt"/>
</dbReference>
<evidence type="ECO:0000256" key="4">
    <source>
        <dbReference type="ARBA" id="ARBA00022729"/>
    </source>
</evidence>
<dbReference type="InterPro" id="IPR044865">
    <property type="entry name" value="MRH_dom"/>
</dbReference>
<comment type="subcellular location">
    <subcellularLocation>
        <location evidence="1">Endomembrane system</location>
    </subcellularLocation>
</comment>
<feature type="domain" description="MRH" evidence="9">
    <location>
        <begin position="1221"/>
        <end position="1361"/>
    </location>
</feature>
<dbReference type="EMBL" id="CAHIKZ030005455">
    <property type="protein sequence ID" value="CAE1325680.1"/>
    <property type="molecule type" value="Genomic_DNA"/>
</dbReference>
<keyword evidence="6 8" id="KW-0472">Membrane</keyword>
<protein>
    <submittedName>
        <fullName evidence="10">IGF2R</fullName>
    </submittedName>
</protein>
<keyword evidence="7" id="KW-1015">Disulfide bond</keyword>
<feature type="domain" description="MRH" evidence="9">
    <location>
        <begin position="1075"/>
        <end position="1215"/>
    </location>
</feature>
<dbReference type="SMART" id="SM01404">
    <property type="entry name" value="CIMR"/>
    <property type="match status" value="15"/>
</dbReference>
<comment type="caution">
    <text evidence="10">The sequence shown here is derived from an EMBL/GenBank/DDBJ whole genome shotgun (WGS) entry which is preliminary data.</text>
</comment>
<dbReference type="GO" id="GO:0005802">
    <property type="term" value="C:trans-Golgi network"/>
    <property type="evidence" value="ECO:0007669"/>
    <property type="project" value="TreeGrafter"/>
</dbReference>
<dbReference type="GO" id="GO:0005886">
    <property type="term" value="C:plasma membrane"/>
    <property type="evidence" value="ECO:0007669"/>
    <property type="project" value="TreeGrafter"/>
</dbReference>
<accession>A0A812EH69</accession>
<evidence type="ECO:0000256" key="2">
    <source>
        <dbReference type="ARBA" id="ARBA00022448"/>
    </source>
</evidence>
<reference evidence="10" key="1">
    <citation type="submission" date="2021-01" db="EMBL/GenBank/DDBJ databases">
        <authorList>
            <person name="Li R."/>
            <person name="Bekaert M."/>
        </authorList>
    </citation>
    <scope>NUCLEOTIDE SEQUENCE</scope>
    <source>
        <strain evidence="10">Farmed</strain>
    </source>
</reference>
<feature type="domain" description="MRH" evidence="9">
    <location>
        <begin position="1365"/>
        <end position="1512"/>
    </location>
</feature>
<feature type="domain" description="MRH" evidence="9">
    <location>
        <begin position="47"/>
        <end position="179"/>
    </location>
</feature>
<evidence type="ECO:0000256" key="8">
    <source>
        <dbReference type="SAM" id="Phobius"/>
    </source>
</evidence>
<feature type="domain" description="MRH" evidence="9">
    <location>
        <begin position="1810"/>
        <end position="1949"/>
    </location>
</feature>
<evidence type="ECO:0000313" key="10">
    <source>
        <dbReference type="EMBL" id="CAE1325680.1"/>
    </source>
</evidence>
<dbReference type="PANTHER" id="PTHR15071:SF17">
    <property type="entry name" value="CATION-INDEPENDENT MANNOSE-6-PHOSPHATE RECEPTOR"/>
    <property type="match status" value="1"/>
</dbReference>
<dbReference type="PROSITE" id="PS51914">
    <property type="entry name" value="MRH"/>
    <property type="match status" value="14"/>
</dbReference>
<dbReference type="GO" id="GO:0005520">
    <property type="term" value="F:insulin-like growth factor binding"/>
    <property type="evidence" value="ECO:0007669"/>
    <property type="project" value="TreeGrafter"/>
</dbReference>
<feature type="domain" description="MRH" evidence="9">
    <location>
        <begin position="461"/>
        <end position="627"/>
    </location>
</feature>
<keyword evidence="5 8" id="KW-1133">Transmembrane helix</keyword>
<dbReference type="GO" id="GO:0007041">
    <property type="term" value="P:lysosomal transport"/>
    <property type="evidence" value="ECO:0007669"/>
    <property type="project" value="InterPro"/>
</dbReference>
<gene>
    <name evidence="10" type="ORF">SPHA_75330</name>
</gene>
<feature type="domain" description="MRH" evidence="9">
    <location>
        <begin position="1657"/>
        <end position="1803"/>
    </location>
</feature>
<name>A0A812EH69_ACAPH</name>
<evidence type="ECO:0000256" key="5">
    <source>
        <dbReference type="ARBA" id="ARBA00022989"/>
    </source>
</evidence>
<feature type="domain" description="MRH" evidence="9">
    <location>
        <begin position="187"/>
        <end position="322"/>
    </location>
</feature>
<organism evidence="10 11">
    <name type="scientific">Acanthosepion pharaonis</name>
    <name type="common">Pharaoh cuttlefish</name>
    <name type="synonym">Sepia pharaonis</name>
    <dbReference type="NCBI Taxonomy" id="158019"/>
    <lineage>
        <taxon>Eukaryota</taxon>
        <taxon>Metazoa</taxon>
        <taxon>Spiralia</taxon>
        <taxon>Lophotrochozoa</taxon>
        <taxon>Mollusca</taxon>
        <taxon>Cephalopoda</taxon>
        <taxon>Coleoidea</taxon>
        <taxon>Decapodiformes</taxon>
        <taxon>Sepiida</taxon>
        <taxon>Sepiina</taxon>
        <taxon>Sepiidae</taxon>
        <taxon>Acanthosepion</taxon>
    </lineage>
</organism>
<feature type="domain" description="MRH" evidence="9">
    <location>
        <begin position="2120"/>
        <end position="2253"/>
    </location>
</feature>
<evidence type="ECO:0000256" key="1">
    <source>
        <dbReference type="ARBA" id="ARBA00004308"/>
    </source>
</evidence>
<feature type="domain" description="MRH" evidence="9">
    <location>
        <begin position="1952"/>
        <end position="2096"/>
    </location>
</feature>
<dbReference type="OrthoDB" id="4504960at2759"/>
<feature type="domain" description="MRH" evidence="9">
    <location>
        <begin position="775"/>
        <end position="930"/>
    </location>
</feature>
<dbReference type="SUPFAM" id="SSF50911">
    <property type="entry name" value="Mannose 6-phosphate receptor domain"/>
    <property type="match status" value="15"/>
</dbReference>
<evidence type="ECO:0000313" key="11">
    <source>
        <dbReference type="Proteomes" id="UP000597762"/>
    </source>
</evidence>
<dbReference type="GO" id="GO:0005770">
    <property type="term" value="C:late endosome"/>
    <property type="evidence" value="ECO:0007669"/>
    <property type="project" value="TreeGrafter"/>
</dbReference>
<dbReference type="GO" id="GO:0038023">
    <property type="term" value="F:signaling receptor activity"/>
    <property type="evidence" value="ECO:0007669"/>
    <property type="project" value="InterPro"/>
</dbReference>
<dbReference type="PANTHER" id="PTHR15071">
    <property type="entry name" value="MANNOSE-6-PHOSPHATE RECEPTOR FAMILY MEMBER"/>
    <property type="match status" value="1"/>
</dbReference>
<feature type="domain" description="MRH" evidence="9">
    <location>
        <begin position="937"/>
        <end position="1072"/>
    </location>
</feature>
<dbReference type="InterPro" id="IPR009011">
    <property type="entry name" value="Man6P_isomerase_rcpt-bd_dom_sf"/>
</dbReference>
<evidence type="ECO:0000256" key="6">
    <source>
        <dbReference type="ARBA" id="ARBA00023136"/>
    </source>
</evidence>
<feature type="transmembrane region" description="Helical" evidence="8">
    <location>
        <begin position="2276"/>
        <end position="2295"/>
    </location>
</feature>
<keyword evidence="2" id="KW-0813">Transport</keyword>
<dbReference type="Proteomes" id="UP000597762">
    <property type="component" value="Unassembled WGS sequence"/>
</dbReference>